<name>F3KJT8_9ARCH</name>
<organism evidence="1">
    <name type="scientific">Candidatus Nitrosarchaeum limnium SFB1</name>
    <dbReference type="NCBI Taxonomy" id="886738"/>
    <lineage>
        <taxon>Archaea</taxon>
        <taxon>Nitrososphaerota</taxon>
        <taxon>Nitrososphaeria</taxon>
        <taxon>Nitrosopumilales</taxon>
        <taxon>Nitrosopumilaceae</taxon>
        <taxon>Nitrosarchaeum</taxon>
    </lineage>
</organism>
<dbReference type="STRING" id="886738.Nlim_0746"/>
<proteinExistence type="predicted"/>
<sequence length="126" mass="14677">MIKKEYPKICDEISGISPYIRFVGIVGKGGELLAYKRRPELKPLLNAKHTQHQFSHIAIKTDLEEFFDESLGEIEFVWEERKKVQTISFGIKKVRVWISIDKKVIRSEMLRIIDSCLPIVKKYAKA</sequence>
<dbReference type="PATRIC" id="fig|886738.10.peg.827"/>
<reference evidence="1" key="1">
    <citation type="journal article" date="2011" name="PLoS ONE">
        <title>Genome of a low-salinity ammonia-oxidizing archaeon determined by single-cell and metagenomic analysis.</title>
        <authorList>
            <person name="Blainey P.C."/>
            <person name="Mosier A.C."/>
            <person name="Potanina A."/>
            <person name="Francis C.A."/>
            <person name="Quake S.R."/>
        </authorList>
    </citation>
    <scope>NUCLEOTIDE SEQUENCE [LARGE SCALE GENOMIC DNA]</scope>
    <source>
        <strain evidence="1">SFB1</strain>
    </source>
</reference>
<dbReference type="InterPro" id="IPR046600">
    <property type="entry name" value="DUF6659"/>
</dbReference>
<dbReference type="EMBL" id="AEGP01000029">
    <property type="protein sequence ID" value="EGG42565.1"/>
    <property type="molecule type" value="Genomic_DNA"/>
</dbReference>
<comment type="caution">
    <text evidence="1">The sequence shown here is derived from an EMBL/GenBank/DDBJ whole genome shotgun (WGS) entry which is preliminary data.</text>
</comment>
<evidence type="ECO:0000313" key="1">
    <source>
        <dbReference type="EMBL" id="EGG42565.1"/>
    </source>
</evidence>
<protein>
    <submittedName>
        <fullName evidence="1">Uncharacterized protein</fullName>
    </submittedName>
</protein>
<dbReference type="HOGENOM" id="CLU_1976426_0_0_2"/>
<dbReference type="Pfam" id="PF20364">
    <property type="entry name" value="DUF6659"/>
    <property type="match status" value="1"/>
</dbReference>
<dbReference type="AlphaFoldDB" id="F3KJT8"/>
<dbReference type="Proteomes" id="UP000004348">
    <property type="component" value="Chromosome"/>
</dbReference>
<gene>
    <name evidence="1" type="ORF">Nlim_0746</name>
</gene>
<accession>F3KJT8</accession>